<gene>
    <name evidence="3" type="ORF">WA026_020081</name>
</gene>
<dbReference type="AlphaFoldDB" id="A0AAW1UAY6"/>
<dbReference type="SMART" id="SM00355">
    <property type="entry name" value="ZnF_C2H2"/>
    <property type="match status" value="3"/>
</dbReference>
<evidence type="ECO:0000256" key="1">
    <source>
        <dbReference type="SAM" id="MobiDB-lite"/>
    </source>
</evidence>
<feature type="domain" description="C2H2-type" evidence="2">
    <location>
        <begin position="327"/>
        <end position="349"/>
    </location>
</feature>
<dbReference type="InterPro" id="IPR026811">
    <property type="entry name" value="CIZ1"/>
</dbReference>
<keyword evidence="4" id="KW-1185">Reference proteome</keyword>
<feature type="compositionally biased region" description="Basic and acidic residues" evidence="1">
    <location>
        <begin position="164"/>
        <end position="207"/>
    </location>
</feature>
<evidence type="ECO:0000259" key="2">
    <source>
        <dbReference type="PROSITE" id="PS00028"/>
    </source>
</evidence>
<feature type="compositionally biased region" description="Basic and acidic residues" evidence="1">
    <location>
        <begin position="525"/>
        <end position="535"/>
    </location>
</feature>
<feature type="compositionally biased region" description="Acidic residues" evidence="1">
    <location>
        <begin position="515"/>
        <end position="524"/>
    </location>
</feature>
<dbReference type="Gene3D" id="3.30.160.60">
    <property type="entry name" value="Classic Zinc Finger"/>
    <property type="match status" value="1"/>
</dbReference>
<feature type="domain" description="C2H2-type" evidence="2">
    <location>
        <begin position="220"/>
        <end position="242"/>
    </location>
</feature>
<accession>A0AAW1UAY6</accession>
<dbReference type="SUPFAM" id="SSF57667">
    <property type="entry name" value="beta-beta-alpha zinc fingers"/>
    <property type="match status" value="2"/>
</dbReference>
<feature type="region of interest" description="Disordered" evidence="1">
    <location>
        <begin position="464"/>
        <end position="590"/>
    </location>
</feature>
<name>A0AAW1UAY6_9CUCU</name>
<feature type="compositionally biased region" description="Basic and acidic residues" evidence="1">
    <location>
        <begin position="132"/>
        <end position="153"/>
    </location>
</feature>
<comment type="caution">
    <text evidence="3">The sequence shown here is derived from an EMBL/GenBank/DDBJ whole genome shotgun (WGS) entry which is preliminary data.</text>
</comment>
<dbReference type="EMBL" id="JARQZJ010000044">
    <property type="protein sequence ID" value="KAK9877851.1"/>
    <property type="molecule type" value="Genomic_DNA"/>
</dbReference>
<feature type="compositionally biased region" description="Polar residues" evidence="1">
    <location>
        <begin position="561"/>
        <end position="578"/>
    </location>
</feature>
<dbReference type="InterPro" id="IPR003604">
    <property type="entry name" value="Matrin/U1-like-C_Znf_C2H2"/>
</dbReference>
<dbReference type="GO" id="GO:0003676">
    <property type="term" value="F:nucleic acid binding"/>
    <property type="evidence" value="ECO:0007669"/>
    <property type="project" value="InterPro"/>
</dbReference>
<dbReference type="SMART" id="SM00451">
    <property type="entry name" value="ZnF_U1"/>
    <property type="match status" value="2"/>
</dbReference>
<evidence type="ECO:0000313" key="3">
    <source>
        <dbReference type="EMBL" id="KAK9877851.1"/>
    </source>
</evidence>
<protein>
    <recommendedName>
        <fullName evidence="2">C2H2-type domain-containing protein</fullName>
    </recommendedName>
</protein>
<feature type="compositionally biased region" description="Basic and acidic residues" evidence="1">
    <location>
        <begin position="468"/>
        <end position="490"/>
    </location>
</feature>
<dbReference type="InterPro" id="IPR056345">
    <property type="entry name" value="Znf-C2H2_CIZ1"/>
</dbReference>
<dbReference type="GO" id="GO:0005634">
    <property type="term" value="C:nucleus"/>
    <property type="evidence" value="ECO:0007669"/>
    <property type="project" value="TreeGrafter"/>
</dbReference>
<dbReference type="Pfam" id="PF12874">
    <property type="entry name" value="zf-met"/>
    <property type="match status" value="1"/>
</dbReference>
<feature type="domain" description="C2H2-type" evidence="2">
    <location>
        <begin position="430"/>
        <end position="452"/>
    </location>
</feature>
<dbReference type="Pfam" id="PF23330">
    <property type="entry name" value="zf-C2H2_14"/>
    <property type="match status" value="1"/>
</dbReference>
<proteinExistence type="predicted"/>
<feature type="region of interest" description="Disordered" evidence="1">
    <location>
        <begin position="87"/>
        <end position="207"/>
    </location>
</feature>
<dbReference type="Proteomes" id="UP001431783">
    <property type="component" value="Unassembled WGS sequence"/>
</dbReference>
<feature type="compositionally biased region" description="Polar residues" evidence="1">
    <location>
        <begin position="13"/>
        <end position="27"/>
    </location>
</feature>
<dbReference type="PANTHER" id="PTHR15491:SF9">
    <property type="entry name" value="CIP1-INTERACTING ZINC FINGER PROTEIN"/>
    <property type="match status" value="1"/>
</dbReference>
<dbReference type="PROSITE" id="PS00028">
    <property type="entry name" value="ZINC_FINGER_C2H2_1"/>
    <property type="match status" value="3"/>
</dbReference>
<sequence length="590" mass="67753">MANRRIIGGMGNRSGNRSFSQQPFQGNVNPWQGNMSNSLNQGLMNQLSNPQQLALALTSLLQPQQQPMHNPPSLLSLNAAPAYQDRDIGRFGNRGRSDFRRPEPYNKNNRGGNWRDQGNRNRNRNQGGGGNKARETLPKKTEEKKKTDKKPCETVDLSLEEGDNEKKREWKEEKNKSEDKNKEDEKDAEMKEDSSAEDELKRAKEKEGRYSGIPQHLLHCFVCSKDMWDGESFQKHVRGRAHKQMLDSLEESMGITVGILRENMRLAEEKKMIELNRMQRLNKKPSRKYSDIESHCNMCDFKFLGKIMAHRKSEGHQRLKRFLHPNCSLCDKEFPSRMEWVDHRLSPEHLRELAKFMEDNSKGGGAIVEKNDELEFDLEPLMEEVTEQEDDFPIVELDDDLHDLQNRIPAYRKTRLLGSKSLIPFTGFLCEICNSSFTSDEAGQAHLKSKKHYLKFVEAAKNKYQKQLQDEKDKEKAEKEKKDEDQKKVEEDEADEEKSDTEEIDNSQENVNDSEMYDPEEAGTEDEKDKEDSKQNGDVSITDIIELDNSSAAETQEETPVEQSTPSRPKRGSASNVKNGAGPKSKKTKK</sequence>
<feature type="region of interest" description="Disordered" evidence="1">
    <location>
        <begin position="1"/>
        <end position="27"/>
    </location>
</feature>
<dbReference type="InterPro" id="IPR036236">
    <property type="entry name" value="Znf_C2H2_sf"/>
</dbReference>
<organism evidence="3 4">
    <name type="scientific">Henosepilachna vigintioctopunctata</name>
    <dbReference type="NCBI Taxonomy" id="420089"/>
    <lineage>
        <taxon>Eukaryota</taxon>
        <taxon>Metazoa</taxon>
        <taxon>Ecdysozoa</taxon>
        <taxon>Arthropoda</taxon>
        <taxon>Hexapoda</taxon>
        <taxon>Insecta</taxon>
        <taxon>Pterygota</taxon>
        <taxon>Neoptera</taxon>
        <taxon>Endopterygota</taxon>
        <taxon>Coleoptera</taxon>
        <taxon>Polyphaga</taxon>
        <taxon>Cucujiformia</taxon>
        <taxon>Coccinelloidea</taxon>
        <taxon>Coccinellidae</taxon>
        <taxon>Epilachninae</taxon>
        <taxon>Epilachnini</taxon>
        <taxon>Henosepilachna</taxon>
    </lineage>
</organism>
<evidence type="ECO:0000313" key="4">
    <source>
        <dbReference type="Proteomes" id="UP001431783"/>
    </source>
</evidence>
<dbReference type="GO" id="GO:0008270">
    <property type="term" value="F:zinc ion binding"/>
    <property type="evidence" value="ECO:0007669"/>
    <property type="project" value="InterPro"/>
</dbReference>
<reference evidence="3 4" key="1">
    <citation type="submission" date="2023-03" db="EMBL/GenBank/DDBJ databases">
        <title>Genome insight into feeding habits of ladybird beetles.</title>
        <authorList>
            <person name="Li H.-S."/>
            <person name="Huang Y.-H."/>
            <person name="Pang H."/>
        </authorList>
    </citation>
    <scope>NUCLEOTIDE SEQUENCE [LARGE SCALE GENOMIC DNA]</scope>
    <source>
        <strain evidence="3">SYSU_2023b</strain>
        <tissue evidence="3">Whole body</tissue>
    </source>
</reference>
<dbReference type="InterPro" id="IPR013087">
    <property type="entry name" value="Znf_C2H2_type"/>
</dbReference>
<dbReference type="PANTHER" id="PTHR15491">
    <property type="match status" value="1"/>
</dbReference>
<feature type="compositionally biased region" description="Acidic residues" evidence="1">
    <location>
        <begin position="491"/>
        <end position="506"/>
    </location>
</feature>
<feature type="compositionally biased region" description="Basic and acidic residues" evidence="1">
    <location>
        <begin position="87"/>
        <end position="104"/>
    </location>
</feature>